<dbReference type="SUPFAM" id="SSF53597">
    <property type="entry name" value="Dihydrofolate reductase-like"/>
    <property type="match status" value="1"/>
</dbReference>
<dbReference type="RefSeq" id="WP_109334972.1">
    <property type="nucleotide sequence ID" value="NZ_CP021354.1"/>
</dbReference>
<dbReference type="Gene3D" id="3.40.430.10">
    <property type="entry name" value="Dihydrofolate Reductase, subunit A"/>
    <property type="match status" value="1"/>
</dbReference>
<dbReference type="EMBL" id="CP021354">
    <property type="protein sequence ID" value="AWK75444.1"/>
    <property type="molecule type" value="Genomic_DNA"/>
</dbReference>
<evidence type="ECO:0000313" key="5">
    <source>
        <dbReference type="EMBL" id="AWK75444.1"/>
    </source>
</evidence>
<name>A0A2S2C3S2_9NOCA</name>
<dbReference type="GO" id="GO:0009231">
    <property type="term" value="P:riboflavin biosynthetic process"/>
    <property type="evidence" value="ECO:0007669"/>
    <property type="project" value="InterPro"/>
</dbReference>
<dbReference type="NCBIfam" id="NF010663">
    <property type="entry name" value="PRK14059.1-1"/>
    <property type="match status" value="1"/>
</dbReference>
<gene>
    <name evidence="5" type="ORF">CBI38_09880</name>
</gene>
<evidence type="ECO:0000256" key="2">
    <source>
        <dbReference type="ARBA" id="ARBA00022857"/>
    </source>
</evidence>
<dbReference type="Proteomes" id="UP000245711">
    <property type="component" value="Chromosome"/>
</dbReference>
<dbReference type="InterPro" id="IPR024072">
    <property type="entry name" value="DHFR-like_dom_sf"/>
</dbReference>
<dbReference type="InterPro" id="IPR050765">
    <property type="entry name" value="Riboflavin_Biosynth_HTPR"/>
</dbReference>
<evidence type="ECO:0000259" key="4">
    <source>
        <dbReference type="Pfam" id="PF01872"/>
    </source>
</evidence>
<dbReference type="Pfam" id="PF01872">
    <property type="entry name" value="RibD_C"/>
    <property type="match status" value="1"/>
</dbReference>
<evidence type="ECO:0000256" key="1">
    <source>
        <dbReference type="ARBA" id="ARBA00005104"/>
    </source>
</evidence>
<accession>A0A2S2C3S2</accession>
<comment type="pathway">
    <text evidence="1">Cofactor biosynthesis; riboflavin biosynthesis.</text>
</comment>
<sequence length="242" mass="26276">MPTMRTLNMGTDEVSAEEFYRDPPDGVRVNMVASLDGAAAFDGRVRPLSDAVDHQLLRALRTYADVVLVGAGTIRAERYGPAVLTEEQSRYRLERWGQGAPPPIAVVTRTGNIPLDTPLFTGDVRPLVVTTQRTATERGAALEEAADIVVAGENTVEMPTLIAALRDRGLRRILCEGGPTLLDDLVTHDLVDEMCLTVAPKLAGPQPQQATAGPSLGAPRTLSLQHVLTHDDFLYLRYGRVR</sequence>
<evidence type="ECO:0000313" key="6">
    <source>
        <dbReference type="Proteomes" id="UP000245711"/>
    </source>
</evidence>
<dbReference type="PANTHER" id="PTHR38011">
    <property type="entry name" value="DIHYDROFOLATE REDUCTASE FAMILY PROTEIN (AFU_ORTHOLOGUE AFUA_8G06820)"/>
    <property type="match status" value="1"/>
</dbReference>
<dbReference type="AlphaFoldDB" id="A0A2S2C3S2"/>
<keyword evidence="6" id="KW-1185">Reference proteome</keyword>
<dbReference type="GO" id="GO:0008703">
    <property type="term" value="F:5-amino-6-(5-phosphoribosylamino)uracil reductase activity"/>
    <property type="evidence" value="ECO:0007669"/>
    <property type="project" value="InterPro"/>
</dbReference>
<dbReference type="KEGG" id="roz:CBI38_09880"/>
<dbReference type="OrthoDB" id="5243299at2"/>
<keyword evidence="2" id="KW-0521">NADP</keyword>
<dbReference type="InterPro" id="IPR002734">
    <property type="entry name" value="RibDG_C"/>
</dbReference>
<protein>
    <recommendedName>
        <fullName evidence="4">Bacterial bifunctional deaminase-reductase C-terminal domain-containing protein</fullName>
    </recommendedName>
</protein>
<keyword evidence="3" id="KW-0560">Oxidoreductase</keyword>
<reference evidence="5 6" key="1">
    <citation type="submission" date="2017-05" db="EMBL/GenBank/DDBJ databases">
        <title>Isolation of Rhodococcus sp. S2-17 biodegrading of BP-3.</title>
        <authorList>
            <person name="Lee Y."/>
            <person name="Kim K.H."/>
            <person name="Chun B.H."/>
            <person name="Jung H.S."/>
            <person name="Jeon C.O."/>
        </authorList>
    </citation>
    <scope>NUCLEOTIDE SEQUENCE [LARGE SCALE GENOMIC DNA]</scope>
    <source>
        <strain evidence="5 6">S2-17</strain>
    </source>
</reference>
<evidence type="ECO:0000256" key="3">
    <source>
        <dbReference type="ARBA" id="ARBA00023002"/>
    </source>
</evidence>
<dbReference type="PANTHER" id="PTHR38011:SF7">
    <property type="entry name" value="2,5-DIAMINO-6-RIBOSYLAMINO-4(3H)-PYRIMIDINONE 5'-PHOSPHATE REDUCTASE"/>
    <property type="match status" value="1"/>
</dbReference>
<feature type="domain" description="Bacterial bifunctional deaminase-reductase C-terminal" evidence="4">
    <location>
        <begin position="27"/>
        <end position="216"/>
    </location>
</feature>
<proteinExistence type="predicted"/>
<organism evidence="5 6">
    <name type="scientific">Rhodococcus oxybenzonivorans</name>
    <dbReference type="NCBI Taxonomy" id="1990687"/>
    <lineage>
        <taxon>Bacteria</taxon>
        <taxon>Bacillati</taxon>
        <taxon>Actinomycetota</taxon>
        <taxon>Actinomycetes</taxon>
        <taxon>Mycobacteriales</taxon>
        <taxon>Nocardiaceae</taxon>
        <taxon>Rhodococcus</taxon>
    </lineage>
</organism>